<sequence>MKISGLLDWRWLAQQRHQALTADTEPQQTNSPYPADDAFRYSLWPGRLDGCVCEPTRLSSRLGCAITSAKAGYPVFRLNSSSGQCSLCRPQNVSRYDPLAEASFFIRRSCVWSTFRGDLRMEDGIRPGQAFEIYGQVTAGADKFTVFWRLGPVHISSEKSRNKDTVLTL</sequence>
<organism evidence="1 2">
    <name type="scientific">Elysia crispata</name>
    <name type="common">lettuce slug</name>
    <dbReference type="NCBI Taxonomy" id="231223"/>
    <lineage>
        <taxon>Eukaryota</taxon>
        <taxon>Metazoa</taxon>
        <taxon>Spiralia</taxon>
        <taxon>Lophotrochozoa</taxon>
        <taxon>Mollusca</taxon>
        <taxon>Gastropoda</taxon>
        <taxon>Heterobranchia</taxon>
        <taxon>Euthyneura</taxon>
        <taxon>Panpulmonata</taxon>
        <taxon>Sacoglossa</taxon>
        <taxon>Placobranchoidea</taxon>
        <taxon>Plakobranchidae</taxon>
        <taxon>Elysia</taxon>
    </lineage>
</organism>
<keyword evidence="2" id="KW-1185">Reference proteome</keyword>
<name>A0AAE1A1D1_9GAST</name>
<evidence type="ECO:0000313" key="1">
    <source>
        <dbReference type="EMBL" id="KAK3779152.1"/>
    </source>
</evidence>
<reference evidence="1" key="1">
    <citation type="journal article" date="2023" name="G3 (Bethesda)">
        <title>A reference genome for the long-term kleptoplast-retaining sea slug Elysia crispata morphotype clarki.</title>
        <authorList>
            <person name="Eastman K.E."/>
            <person name="Pendleton A.L."/>
            <person name="Shaikh M.A."/>
            <person name="Suttiyut T."/>
            <person name="Ogas R."/>
            <person name="Tomko P."/>
            <person name="Gavelis G."/>
            <person name="Widhalm J.R."/>
            <person name="Wisecaver J.H."/>
        </authorList>
    </citation>
    <scope>NUCLEOTIDE SEQUENCE</scope>
    <source>
        <strain evidence="1">ECLA1</strain>
    </source>
</reference>
<accession>A0AAE1A1D1</accession>
<gene>
    <name evidence="1" type="ORF">RRG08_037214</name>
</gene>
<protein>
    <submittedName>
        <fullName evidence="1">Uncharacterized protein</fullName>
    </submittedName>
</protein>
<proteinExistence type="predicted"/>
<dbReference type="EMBL" id="JAWDGP010002877">
    <property type="protein sequence ID" value="KAK3779152.1"/>
    <property type="molecule type" value="Genomic_DNA"/>
</dbReference>
<dbReference type="AlphaFoldDB" id="A0AAE1A1D1"/>
<comment type="caution">
    <text evidence="1">The sequence shown here is derived from an EMBL/GenBank/DDBJ whole genome shotgun (WGS) entry which is preliminary data.</text>
</comment>
<evidence type="ECO:0000313" key="2">
    <source>
        <dbReference type="Proteomes" id="UP001283361"/>
    </source>
</evidence>
<dbReference type="Proteomes" id="UP001283361">
    <property type="component" value="Unassembled WGS sequence"/>
</dbReference>